<proteinExistence type="predicted"/>
<dbReference type="Pfam" id="PF20199">
    <property type="entry name" value="RepSA"/>
    <property type="match status" value="1"/>
</dbReference>
<dbReference type="RefSeq" id="WP_378590357.1">
    <property type="nucleotide sequence ID" value="NZ_JBHSKD010000011.1"/>
</dbReference>
<keyword evidence="3" id="KW-1185">Reference proteome</keyword>
<accession>A0ABW0BK95</accession>
<feature type="region of interest" description="Disordered" evidence="1">
    <location>
        <begin position="500"/>
        <end position="524"/>
    </location>
</feature>
<dbReference type="Proteomes" id="UP001596087">
    <property type="component" value="Unassembled WGS sequence"/>
</dbReference>
<protein>
    <submittedName>
        <fullName evidence="2">Replication initiator</fullName>
    </submittedName>
</protein>
<evidence type="ECO:0000256" key="1">
    <source>
        <dbReference type="SAM" id="MobiDB-lite"/>
    </source>
</evidence>
<feature type="compositionally biased region" description="Basic and acidic residues" evidence="1">
    <location>
        <begin position="500"/>
        <end position="516"/>
    </location>
</feature>
<evidence type="ECO:0000313" key="2">
    <source>
        <dbReference type="EMBL" id="MFC5177382.1"/>
    </source>
</evidence>
<name>A0ABW0BK95_9ACTN</name>
<gene>
    <name evidence="2" type="ORF">ACFPGP_11915</name>
</gene>
<organism evidence="2 3">
    <name type="scientific">Nocardioides taihuensis</name>
    <dbReference type="NCBI Taxonomy" id="1835606"/>
    <lineage>
        <taxon>Bacteria</taxon>
        <taxon>Bacillati</taxon>
        <taxon>Actinomycetota</taxon>
        <taxon>Actinomycetes</taxon>
        <taxon>Propionibacteriales</taxon>
        <taxon>Nocardioidaceae</taxon>
        <taxon>Nocardioides</taxon>
    </lineage>
</organism>
<evidence type="ECO:0000313" key="3">
    <source>
        <dbReference type="Proteomes" id="UP001596087"/>
    </source>
</evidence>
<comment type="caution">
    <text evidence="2">The sequence shown here is derived from an EMBL/GenBank/DDBJ whole genome shotgun (WGS) entry which is preliminary data.</text>
</comment>
<dbReference type="InterPro" id="IPR046828">
    <property type="entry name" value="RepSA"/>
</dbReference>
<reference evidence="3" key="1">
    <citation type="journal article" date="2019" name="Int. J. Syst. Evol. Microbiol.">
        <title>The Global Catalogue of Microorganisms (GCM) 10K type strain sequencing project: providing services to taxonomists for standard genome sequencing and annotation.</title>
        <authorList>
            <consortium name="The Broad Institute Genomics Platform"/>
            <consortium name="The Broad Institute Genome Sequencing Center for Infectious Disease"/>
            <person name="Wu L."/>
            <person name="Ma J."/>
        </authorList>
    </citation>
    <scope>NUCLEOTIDE SEQUENCE [LARGE SCALE GENOMIC DNA]</scope>
    <source>
        <strain evidence="3">DFY41</strain>
    </source>
</reference>
<sequence>MHNQSSLAPVAGLSEARFPGHGEHAPLDLPNLSPRLEAQLADLVVSPGFDDWAQALARVGNCAHPVRLHGHSTTLDAATGEVLSSYSSTEEPLGVTHVRCGNRRASVCPSCSRVYAADTYQLIRAGIVGGKTVPPTVAENPLVFATLTAPSFGHVHGHRDGRPCRPHAGRKGAPRCRHGLPATCAARHGENDPLVGRPLCPGCYDHASHLVWQWWAPELWKRFSIALRRSVAKALGVPATRLEEVATVQYAKVAEYQRRGVIHFHALIRLDGPTTPDGFAPAPDRLDAPQLAELIKDAAAGVRLTVTGVDRDDPARTLAFGAQVDTRPVTTRARPDDPDRSLTPGQVAGYLAKYATKAADDHDTGTDVSSDPHHRRLRAVVRDLADRADAHQQATGDEAYAKLGEWTHMLGFRGHFGTKSRRYSITLTALRRARRRAQTLINQSRAQGKPLDLAALEADLLADDDHETTLVIGSWTYLGTGWPTEAQTVLATAAAARAREHERWKAERRRDAHGPRDNQQGRTE</sequence>
<dbReference type="EMBL" id="JBHSKD010000011">
    <property type="protein sequence ID" value="MFC5177382.1"/>
    <property type="molecule type" value="Genomic_DNA"/>
</dbReference>